<organism evidence="1 2">
    <name type="scientific">Juglans regia</name>
    <name type="common">English walnut</name>
    <dbReference type="NCBI Taxonomy" id="51240"/>
    <lineage>
        <taxon>Eukaryota</taxon>
        <taxon>Viridiplantae</taxon>
        <taxon>Streptophyta</taxon>
        <taxon>Embryophyta</taxon>
        <taxon>Tracheophyta</taxon>
        <taxon>Spermatophyta</taxon>
        <taxon>Magnoliopsida</taxon>
        <taxon>eudicotyledons</taxon>
        <taxon>Gunneridae</taxon>
        <taxon>Pentapetalae</taxon>
        <taxon>rosids</taxon>
        <taxon>fabids</taxon>
        <taxon>Fagales</taxon>
        <taxon>Juglandaceae</taxon>
        <taxon>Juglans</taxon>
    </lineage>
</organism>
<dbReference type="Gramene" id="Jr03_06670_p1">
    <property type="protein sequence ID" value="cds.Jr03_06670_p1"/>
    <property type="gene ID" value="Jr03_06670"/>
</dbReference>
<dbReference type="AlphaFoldDB" id="A0A833XZ88"/>
<reference evidence="1" key="1">
    <citation type="submission" date="2015-10" db="EMBL/GenBank/DDBJ databases">
        <authorList>
            <person name="Martinez-Garcia P.J."/>
            <person name="Crepeau M.W."/>
            <person name="Puiu D."/>
            <person name="Gonzalez-Ibeas D."/>
            <person name="Whalen J."/>
            <person name="Stevens K."/>
            <person name="Paul R."/>
            <person name="Butterfield T."/>
            <person name="Britton M."/>
            <person name="Reagan R."/>
            <person name="Chakraborty S."/>
            <person name="Walawage S.L."/>
            <person name="Vasquez-Gross H.A."/>
            <person name="Cardeno C."/>
            <person name="Famula R."/>
            <person name="Pratt K."/>
            <person name="Kuruganti S."/>
            <person name="Aradhya M.K."/>
            <person name="Leslie C.A."/>
            <person name="Dandekar A.M."/>
            <person name="Salzberg S.L."/>
            <person name="Wegrzyn J.L."/>
            <person name="Langley C.H."/>
            <person name="Neale D.B."/>
        </authorList>
    </citation>
    <scope>NUCLEOTIDE SEQUENCE</scope>
    <source>
        <tissue evidence="1">Leaves</tissue>
    </source>
</reference>
<gene>
    <name evidence="1" type="ORF">F2P56_006249</name>
</gene>
<proteinExistence type="predicted"/>
<dbReference type="EMBL" id="LIHL02000003">
    <property type="protein sequence ID" value="KAF5474344.1"/>
    <property type="molecule type" value="Genomic_DNA"/>
</dbReference>
<evidence type="ECO:0000313" key="2">
    <source>
        <dbReference type="Proteomes" id="UP000619265"/>
    </source>
</evidence>
<name>A0A833XZ88_JUGRE</name>
<protein>
    <submittedName>
        <fullName evidence="1">Uncharacterized protein</fullName>
    </submittedName>
</protein>
<accession>A0A833XZ88</accession>
<dbReference type="Proteomes" id="UP000619265">
    <property type="component" value="Unassembled WGS sequence"/>
</dbReference>
<sequence length="126" mass="14329">MQYICRNEHELSDKAAYTQSLAGWLRLKYKVLTLHWPPTCIGFKAWTHIQASGWALAGRNGVTGEMGTAPWSLLSKTIYAALAWDQLIRNIKMGRDVLDSINHENINLMEEWVGDELELINGEDLD</sequence>
<comment type="caution">
    <text evidence="1">The sequence shown here is derived from an EMBL/GenBank/DDBJ whole genome shotgun (WGS) entry which is preliminary data.</text>
</comment>
<reference evidence="1" key="2">
    <citation type="submission" date="2020-03" db="EMBL/GenBank/DDBJ databases">
        <title>Walnut 2.0.</title>
        <authorList>
            <person name="Marrano A."/>
            <person name="Britton M."/>
            <person name="Zimin A.V."/>
            <person name="Zaini P.A."/>
            <person name="Workman R."/>
            <person name="Puiu D."/>
            <person name="Bianco L."/>
            <person name="Allen B.J."/>
            <person name="Troggio M."/>
            <person name="Leslie C.A."/>
            <person name="Timp W."/>
            <person name="Dendekar A."/>
            <person name="Salzberg S.L."/>
            <person name="Neale D.B."/>
        </authorList>
    </citation>
    <scope>NUCLEOTIDE SEQUENCE</scope>
    <source>
        <tissue evidence="1">Leaves</tissue>
    </source>
</reference>
<evidence type="ECO:0000313" key="1">
    <source>
        <dbReference type="EMBL" id="KAF5474344.1"/>
    </source>
</evidence>